<dbReference type="Pfam" id="PF04290">
    <property type="entry name" value="DctQ"/>
    <property type="match status" value="1"/>
</dbReference>
<organism evidence="11 12">
    <name type="scientific">Roseobacter cerasinus</name>
    <dbReference type="NCBI Taxonomy" id="2602289"/>
    <lineage>
        <taxon>Bacteria</taxon>
        <taxon>Pseudomonadati</taxon>
        <taxon>Pseudomonadota</taxon>
        <taxon>Alphaproteobacteria</taxon>
        <taxon>Rhodobacterales</taxon>
        <taxon>Roseobacteraceae</taxon>
        <taxon>Roseobacter</taxon>
    </lineage>
</organism>
<evidence type="ECO:0000256" key="2">
    <source>
        <dbReference type="ARBA" id="ARBA00022448"/>
    </source>
</evidence>
<keyword evidence="3" id="KW-1003">Cell membrane</keyword>
<dbReference type="Proteomes" id="UP000436522">
    <property type="component" value="Unassembled WGS sequence"/>
</dbReference>
<dbReference type="GO" id="GO:0005886">
    <property type="term" value="C:plasma membrane"/>
    <property type="evidence" value="ECO:0007669"/>
    <property type="project" value="UniProtKB-SubCell"/>
</dbReference>
<dbReference type="GO" id="GO:0022857">
    <property type="term" value="F:transmembrane transporter activity"/>
    <property type="evidence" value="ECO:0007669"/>
    <property type="project" value="UniProtKB-UniRule"/>
</dbReference>
<dbReference type="InterPro" id="IPR055348">
    <property type="entry name" value="DctQ"/>
</dbReference>
<evidence type="ECO:0000259" key="10">
    <source>
        <dbReference type="Pfam" id="PF04290"/>
    </source>
</evidence>
<protein>
    <recommendedName>
        <fullName evidence="9">TRAP transporter small permease protein</fullName>
    </recommendedName>
</protein>
<reference evidence="11 12" key="1">
    <citation type="submission" date="2019-12" db="EMBL/GenBank/DDBJ databases">
        <title>Roseobacter cerasinus sp. nov., isolated from seawater around aquaculture.</title>
        <authorList>
            <person name="Muramatsu S."/>
            <person name="Takabe Y."/>
            <person name="Mori K."/>
            <person name="Takaichi S."/>
            <person name="Hanada S."/>
        </authorList>
    </citation>
    <scope>NUCLEOTIDE SEQUENCE [LARGE SCALE GENOMIC DNA]</scope>
    <source>
        <strain evidence="11 12">AI77</strain>
    </source>
</reference>
<comment type="caution">
    <text evidence="11">The sequence shown here is derived from an EMBL/GenBank/DDBJ whole genome shotgun (WGS) entry which is preliminary data.</text>
</comment>
<name>A0A640VS13_9RHOB</name>
<comment type="subunit">
    <text evidence="9">The complex comprises the extracytoplasmic solute receptor protein and the two transmembrane proteins.</text>
</comment>
<keyword evidence="2 9" id="KW-0813">Transport</keyword>
<keyword evidence="12" id="KW-1185">Reference proteome</keyword>
<evidence type="ECO:0000313" key="11">
    <source>
        <dbReference type="EMBL" id="GFE50809.1"/>
    </source>
</evidence>
<feature type="transmembrane region" description="Helical" evidence="9">
    <location>
        <begin position="62"/>
        <end position="80"/>
    </location>
</feature>
<evidence type="ECO:0000256" key="4">
    <source>
        <dbReference type="ARBA" id="ARBA00022519"/>
    </source>
</evidence>
<dbReference type="PANTHER" id="PTHR35011">
    <property type="entry name" value="2,3-DIKETO-L-GULONATE TRAP TRANSPORTER SMALL PERMEASE PROTEIN YIAM"/>
    <property type="match status" value="1"/>
</dbReference>
<feature type="transmembrane region" description="Helical" evidence="9">
    <location>
        <begin position="175"/>
        <end position="196"/>
    </location>
</feature>
<dbReference type="EMBL" id="BLIV01000004">
    <property type="protein sequence ID" value="GFE50809.1"/>
    <property type="molecule type" value="Genomic_DNA"/>
</dbReference>
<keyword evidence="7 9" id="KW-0472">Membrane</keyword>
<evidence type="ECO:0000256" key="7">
    <source>
        <dbReference type="ARBA" id="ARBA00023136"/>
    </source>
</evidence>
<dbReference type="PANTHER" id="PTHR35011:SF2">
    <property type="entry name" value="2,3-DIKETO-L-GULONATE TRAP TRANSPORTER SMALL PERMEASE PROTEIN YIAM"/>
    <property type="match status" value="1"/>
</dbReference>
<gene>
    <name evidence="11" type="ORF">So717_25620</name>
</gene>
<comment type="similarity">
    <text evidence="8 9">Belongs to the TRAP transporter small permease family.</text>
</comment>
<evidence type="ECO:0000256" key="1">
    <source>
        <dbReference type="ARBA" id="ARBA00004429"/>
    </source>
</evidence>
<feature type="transmembrane region" description="Helical" evidence="9">
    <location>
        <begin position="32"/>
        <end position="50"/>
    </location>
</feature>
<dbReference type="InterPro" id="IPR007387">
    <property type="entry name" value="TRAP_DctQ"/>
</dbReference>
<dbReference type="OrthoDB" id="6116361at2"/>
<feature type="transmembrane region" description="Helical" evidence="9">
    <location>
        <begin position="92"/>
        <end position="113"/>
    </location>
</feature>
<evidence type="ECO:0000313" key="12">
    <source>
        <dbReference type="Proteomes" id="UP000436522"/>
    </source>
</evidence>
<keyword evidence="6 9" id="KW-1133">Transmembrane helix</keyword>
<evidence type="ECO:0000256" key="6">
    <source>
        <dbReference type="ARBA" id="ARBA00022989"/>
    </source>
</evidence>
<evidence type="ECO:0000256" key="8">
    <source>
        <dbReference type="ARBA" id="ARBA00038436"/>
    </source>
</evidence>
<comment type="subcellular location">
    <subcellularLocation>
        <location evidence="1 9">Cell inner membrane</location>
        <topology evidence="1 9">Multi-pass membrane protein</topology>
    </subcellularLocation>
</comment>
<comment type="function">
    <text evidence="9">Part of the tripartite ATP-independent periplasmic (TRAP) transport system.</text>
</comment>
<proteinExistence type="inferred from homology"/>
<keyword evidence="4 9" id="KW-0997">Cell inner membrane</keyword>
<comment type="caution">
    <text evidence="9">Lacks conserved residue(s) required for the propagation of feature annotation.</text>
</comment>
<feature type="transmembrane region" description="Helical" evidence="9">
    <location>
        <begin position="134"/>
        <end position="155"/>
    </location>
</feature>
<sequence length="222" mass="25278">MSILSDMGTILSALASQDSFEITNALRSDAKWYLGVIALIIGGYLVSMIYRHVPFIERHLERTVMVYSYLAIAFIIFWGVVDRFVFNNQQPWSTTIPPFLFMVMAWFGASYNIRLRTHLSFSEFRTKMPRGGQIACLWLDFLLWFGFALILFVTTCRLTANSAANFQIVLGTDNTMQWWFLITAPIAAVLMAGRAFQNIAEDMRRYRSGEPLIEQAVIGGDA</sequence>
<evidence type="ECO:0000256" key="5">
    <source>
        <dbReference type="ARBA" id="ARBA00022692"/>
    </source>
</evidence>
<dbReference type="AlphaFoldDB" id="A0A640VS13"/>
<dbReference type="GO" id="GO:0015740">
    <property type="term" value="P:C4-dicarboxylate transport"/>
    <property type="evidence" value="ECO:0007669"/>
    <property type="project" value="TreeGrafter"/>
</dbReference>
<accession>A0A640VS13</accession>
<evidence type="ECO:0000256" key="9">
    <source>
        <dbReference type="RuleBase" id="RU369079"/>
    </source>
</evidence>
<keyword evidence="5 9" id="KW-0812">Transmembrane</keyword>
<evidence type="ECO:0000256" key="3">
    <source>
        <dbReference type="ARBA" id="ARBA00022475"/>
    </source>
</evidence>
<feature type="domain" description="Tripartite ATP-independent periplasmic transporters DctQ component" evidence="10">
    <location>
        <begin position="72"/>
        <end position="204"/>
    </location>
</feature>